<proteinExistence type="predicted"/>
<reference evidence="3" key="2">
    <citation type="submission" date="2016-05" db="EMBL/GenBank/DDBJ databases">
        <authorList>
            <person name="Lavstsen T."/>
            <person name="Jespersen J.S."/>
        </authorList>
    </citation>
    <scope>NUCLEOTIDE SEQUENCE [LARGE SCALE GENOMIC DNA]</scope>
    <source>
        <strain evidence="3">U25</strain>
    </source>
</reference>
<dbReference type="Proteomes" id="UP000030944">
    <property type="component" value="Chromosome"/>
</dbReference>
<evidence type="ECO:0000313" key="4">
    <source>
        <dbReference type="Proteomes" id="UP000030944"/>
    </source>
</evidence>
<dbReference type="SUPFAM" id="SSF58104">
    <property type="entry name" value="Methyl-accepting chemotaxis protein (MCP) signaling domain"/>
    <property type="match status" value="1"/>
</dbReference>
<dbReference type="RefSeq" id="WP_048104789.1">
    <property type="nucleotide sequence ID" value="NZ_CP007026.1"/>
</dbReference>
<protein>
    <recommendedName>
        <fullName evidence="6">Chemotaxis protein</fullName>
    </recommendedName>
</protein>
<evidence type="ECO:0008006" key="6">
    <source>
        <dbReference type="Google" id="ProtNLM"/>
    </source>
</evidence>
<accession>A0A0A7V226</accession>
<reference evidence="3 5" key="4">
    <citation type="submission" date="2018-04" db="EMBL/GenBank/DDBJ databases">
        <title>Transcriptomics of ammonia oxidizing archaea.</title>
        <authorList>
            <person name="Carini P."/>
        </authorList>
    </citation>
    <scope>NUCLEOTIDE SEQUENCE [LARGE SCALE GENOMIC DNA]</scope>
    <source>
        <strain evidence="3 5">U25</strain>
    </source>
</reference>
<dbReference type="STRING" id="1410606.T478_0414"/>
<dbReference type="OrthoDB" id="11404at2157"/>
<dbReference type="HOGENOM" id="CLU_599390_0_0_2"/>
<reference evidence="5" key="3">
    <citation type="submission" date="2016-05" db="EMBL/GenBank/DDBJ databases">
        <authorList>
            <person name="Dupont C."/>
            <person name="Santoro A."/>
        </authorList>
    </citation>
    <scope>NUCLEOTIDE SEQUENCE [LARGE SCALE GENOMIC DNA]</scope>
    <source>
        <strain evidence="5">U25</strain>
    </source>
</reference>
<feature type="region of interest" description="Disordered" evidence="1">
    <location>
        <begin position="1"/>
        <end position="23"/>
    </location>
</feature>
<evidence type="ECO:0000256" key="1">
    <source>
        <dbReference type="SAM" id="MobiDB-lite"/>
    </source>
</evidence>
<gene>
    <name evidence="3" type="ORF">A7X95_07135</name>
    <name evidence="2" type="ORF">T478_0414</name>
</gene>
<keyword evidence="5" id="KW-1185">Reference proteome</keyword>
<evidence type="ECO:0000313" key="5">
    <source>
        <dbReference type="Proteomes" id="UP000241022"/>
    </source>
</evidence>
<evidence type="ECO:0000313" key="3">
    <source>
        <dbReference type="EMBL" id="PTL87632.1"/>
    </source>
</evidence>
<dbReference type="GeneID" id="24816312"/>
<reference evidence="2 4" key="1">
    <citation type="journal article" date="2015" name="Proc. Natl. Acad. Sci. U.S.A.">
        <title>Genomic and proteomic characterization of "Candidatus Nitrosopelagicus brevis": An ammonia-oxidizing archaeon from the open ocean.</title>
        <authorList>
            <person name="Santoro A.E."/>
            <person name="Dupont C.L."/>
            <person name="Richter R.A."/>
            <person name="Craig M.T."/>
            <person name="Carini P."/>
            <person name="McIlvin M.R."/>
            <person name="Yang Y."/>
            <person name="Orsi W.D."/>
            <person name="Moran D.M."/>
            <person name="Saito M.A."/>
        </authorList>
    </citation>
    <scope>NUCLEOTIDE SEQUENCE [LARGE SCALE GENOMIC DNA]</scope>
    <source>
        <strain evidence="2">CN25</strain>
        <strain evidence="4">V2</strain>
    </source>
</reference>
<evidence type="ECO:0000313" key="2">
    <source>
        <dbReference type="EMBL" id="AJA92226.1"/>
    </source>
</evidence>
<sequence>MVERKKSKKQSAKPKREPNTSQLFNKVNTVSESTKALSREIKGMAKIFKDNQKVLVSMSDMMQSLNLAMSQMQKQAKQMDIIEEDTQRLFAGLNQVKVHEQFISKLNKQTEEFDKKIAKINENQKTGPKTNEIIKSIAESKASIQNNSKMIMKIANRVDEVKEKMDKVPTKTEGNLTSQIEELRENIKSITNRTGDIGKDMSNLKNEIGGIVSNPKISSLIGDGMKTFKSEIEEKISNISNMIDRSDQIASEFHRKTDKVMQEIQGVKGVTNKASDDSSKEVMAILKLNEYQSSIRMQAESKYGDIKDVEKMASQTTELINLFDKLSIETDDKIPLPHEVRQWAVGKILDCADKWELRFSEVLNVMAENLGKELLKESIRIPQVRDIFGIRAVDEIRNELGIS</sequence>
<dbReference type="Proteomes" id="UP000241022">
    <property type="component" value="Unassembled WGS sequence"/>
</dbReference>
<organism evidence="2 4">
    <name type="scientific">Candidatus Nitrosopelagicus brevis</name>
    <dbReference type="NCBI Taxonomy" id="1410606"/>
    <lineage>
        <taxon>Archaea</taxon>
        <taxon>Nitrososphaerota</taxon>
    </lineage>
</organism>
<dbReference type="EMBL" id="CP007026">
    <property type="protein sequence ID" value="AJA92226.1"/>
    <property type="molecule type" value="Genomic_DNA"/>
</dbReference>
<dbReference type="KEGG" id="nbv:T478_0414"/>
<dbReference type="EMBL" id="LXWN01000002">
    <property type="protein sequence ID" value="PTL87632.1"/>
    <property type="molecule type" value="Genomic_DNA"/>
</dbReference>
<feature type="compositionally biased region" description="Basic residues" evidence="1">
    <location>
        <begin position="1"/>
        <end position="13"/>
    </location>
</feature>
<name>A0A0A7V226_9ARCH</name>
<dbReference type="AlphaFoldDB" id="A0A0A7V226"/>